<dbReference type="RefSeq" id="WP_084983760.1">
    <property type="nucleotide sequence ID" value="NZ_CBCSCF010000023.1"/>
</dbReference>
<accession>A0ABX3TXK4</accession>
<name>A0ABX3TXK4_9GAMM</name>
<dbReference type="EMBL" id="MRWD01000045">
    <property type="protein sequence ID" value="ORJ19938.1"/>
    <property type="molecule type" value="Genomic_DNA"/>
</dbReference>
<evidence type="ECO:0000313" key="2">
    <source>
        <dbReference type="Proteomes" id="UP000192722"/>
    </source>
</evidence>
<keyword evidence="2" id="KW-1185">Reference proteome</keyword>
<comment type="caution">
    <text evidence="1">The sequence shown here is derived from an EMBL/GenBank/DDBJ whole genome shotgun (WGS) entry which is preliminary data.</text>
</comment>
<sequence>MSGNIAQATNSLLTQLVLDLKSGYLRRCESLGLKRDHMQMLLSLTLEDLHYLSNSHVSVMTFNIDYAILERMMQQSRLELKRLESIDRALSLGSSIELMQHYFGLSTAEVAARRRIAGIEVRAGRIHVLSDEKDAEVWKLWQQNNSSDVDTSQGLASMMQIAEQMDVSLTATWHAIHNWHRTQNDEPSISAVRIDKSQ</sequence>
<evidence type="ECO:0008006" key="3">
    <source>
        <dbReference type="Google" id="ProtNLM"/>
    </source>
</evidence>
<dbReference type="InterPro" id="IPR021364">
    <property type="entry name" value="DUF2857"/>
</dbReference>
<reference evidence="1 2" key="1">
    <citation type="journal article" date="2017" name="Int. J. Syst. Evol. Microbiol.">
        <title>Rouxiella badensis sp. nov. and Rouxiella silvae sp. nov. isolated from peat bog soil in Germany and emendation of the genus description.</title>
        <authorList>
            <person name="Le Fleche-Mateos A."/>
            <person name="Kugler J.H."/>
            <person name="Hansen S.H."/>
            <person name="Syldatk C."/>
            <person name="Hausmann R."/>
            <person name="Lomprez F."/>
            <person name="Vandenbogaert M."/>
            <person name="Manuguerra J.C."/>
            <person name="Grimont P.A."/>
        </authorList>
    </citation>
    <scope>NUCLEOTIDE SEQUENCE [LARGE SCALE GENOMIC DNA]</scope>
    <source>
        <strain evidence="1 2">213</strain>
    </source>
</reference>
<organism evidence="1 2">
    <name type="scientific">Rouxiella silvae</name>
    <dbReference type="NCBI Taxonomy" id="1646373"/>
    <lineage>
        <taxon>Bacteria</taxon>
        <taxon>Pseudomonadati</taxon>
        <taxon>Pseudomonadota</taxon>
        <taxon>Gammaproteobacteria</taxon>
        <taxon>Enterobacterales</taxon>
        <taxon>Yersiniaceae</taxon>
        <taxon>Rouxiella</taxon>
    </lineage>
</organism>
<gene>
    <name evidence="1" type="ORF">BS639_17315</name>
</gene>
<protein>
    <recommendedName>
        <fullName evidence="3">DUF2857 domain-containing protein</fullName>
    </recommendedName>
</protein>
<proteinExistence type="predicted"/>
<dbReference type="Proteomes" id="UP000192722">
    <property type="component" value="Unassembled WGS sequence"/>
</dbReference>
<dbReference type="Pfam" id="PF11198">
    <property type="entry name" value="DUF2857"/>
    <property type="match status" value="1"/>
</dbReference>
<evidence type="ECO:0000313" key="1">
    <source>
        <dbReference type="EMBL" id="ORJ19938.1"/>
    </source>
</evidence>